<dbReference type="PANTHER" id="PTHR12128">
    <property type="entry name" value="DIHYDRODIPICOLINATE SYNTHASE"/>
    <property type="match status" value="1"/>
</dbReference>
<evidence type="ECO:0008006" key="2">
    <source>
        <dbReference type="Google" id="ProtNLM"/>
    </source>
</evidence>
<dbReference type="SMART" id="SM01130">
    <property type="entry name" value="DHDPS"/>
    <property type="match status" value="1"/>
</dbReference>
<dbReference type="PANTHER" id="PTHR12128:SF67">
    <property type="entry name" value="BLR3884 PROTEIN"/>
    <property type="match status" value="1"/>
</dbReference>
<organism evidence="1">
    <name type="scientific">marine metagenome</name>
    <dbReference type="NCBI Taxonomy" id="408172"/>
    <lineage>
        <taxon>unclassified sequences</taxon>
        <taxon>metagenomes</taxon>
        <taxon>ecological metagenomes</taxon>
    </lineage>
</organism>
<dbReference type="CDD" id="cd00408">
    <property type="entry name" value="DHDPS-like"/>
    <property type="match status" value="1"/>
</dbReference>
<dbReference type="InterPro" id="IPR002220">
    <property type="entry name" value="DapA-like"/>
</dbReference>
<dbReference type="Gene3D" id="3.20.20.70">
    <property type="entry name" value="Aldolase class I"/>
    <property type="match status" value="1"/>
</dbReference>
<dbReference type="EMBL" id="UINC01001537">
    <property type="protein sequence ID" value="SUZ83123.1"/>
    <property type="molecule type" value="Genomic_DNA"/>
</dbReference>
<gene>
    <name evidence="1" type="ORF">METZ01_LOCUS35977</name>
</gene>
<dbReference type="Pfam" id="PF00701">
    <property type="entry name" value="DHDPS"/>
    <property type="match status" value="1"/>
</dbReference>
<dbReference type="PIRSF" id="PIRSF001365">
    <property type="entry name" value="DHDPS"/>
    <property type="match status" value="1"/>
</dbReference>
<sequence>MSENSLKFSGVLSPVLTPFTKDLKPDSRRLVKLCRWLSSQNVALVLFGTTSEANSLSLEEKISLLDDLIDAGINPSLLMPGTGCCSLTETVQLTSHAVELGCKGTLMLPPFFYKDISDDGLLRSYAETIERVGNSALKIYLYHIPPVSGVSISLDLIERLIIRYPNVIAGVKDSSGNWDNTQSILERQWDDFRVFAGSERFLLQTMRAGGAGCISATANINPNAIYNLYKEWKSDRADNLQEQLNQVRTVLESYPMIPALKSVISYYSNHPDWTIVRPPFISLEKETQKELIQKLKSLGFAMLNLD</sequence>
<proteinExistence type="predicted"/>
<accession>A0A381R0A1</accession>
<dbReference type="GO" id="GO:0008840">
    <property type="term" value="F:4-hydroxy-tetrahydrodipicolinate synthase activity"/>
    <property type="evidence" value="ECO:0007669"/>
    <property type="project" value="TreeGrafter"/>
</dbReference>
<reference evidence="1" key="1">
    <citation type="submission" date="2018-05" db="EMBL/GenBank/DDBJ databases">
        <authorList>
            <person name="Lanie J.A."/>
            <person name="Ng W.-L."/>
            <person name="Kazmierczak K.M."/>
            <person name="Andrzejewski T.M."/>
            <person name="Davidsen T.M."/>
            <person name="Wayne K.J."/>
            <person name="Tettelin H."/>
            <person name="Glass J.I."/>
            <person name="Rusch D."/>
            <person name="Podicherti R."/>
            <person name="Tsui H.-C.T."/>
            <person name="Winkler M.E."/>
        </authorList>
    </citation>
    <scope>NUCLEOTIDE SEQUENCE</scope>
</reference>
<dbReference type="AlphaFoldDB" id="A0A381R0A1"/>
<dbReference type="PRINTS" id="PR00146">
    <property type="entry name" value="DHPICSNTHASE"/>
</dbReference>
<evidence type="ECO:0000313" key="1">
    <source>
        <dbReference type="EMBL" id="SUZ83123.1"/>
    </source>
</evidence>
<name>A0A381R0A1_9ZZZZ</name>
<protein>
    <recommendedName>
        <fullName evidence="2">Dihydrodipicolinate synthase family protein</fullName>
    </recommendedName>
</protein>
<dbReference type="SUPFAM" id="SSF51569">
    <property type="entry name" value="Aldolase"/>
    <property type="match status" value="1"/>
</dbReference>
<dbReference type="InterPro" id="IPR013785">
    <property type="entry name" value="Aldolase_TIM"/>
</dbReference>